<comment type="cofactor">
    <cofactor evidence="1 7">
        <name>a divalent metal cation</name>
        <dbReference type="ChEBI" id="CHEBI:60240"/>
    </cofactor>
</comment>
<dbReference type="GO" id="GO:0043748">
    <property type="term" value="F:O-succinylbenzoate synthase activity"/>
    <property type="evidence" value="ECO:0007669"/>
    <property type="project" value="UniProtKB-EC"/>
</dbReference>
<dbReference type="PANTHER" id="PTHR48073:SF5">
    <property type="entry name" value="O-SUCCINYLBENZOATE SYNTHASE"/>
    <property type="match status" value="1"/>
</dbReference>
<dbReference type="HAMAP" id="MF_01933">
    <property type="entry name" value="MenC_2"/>
    <property type="match status" value="1"/>
</dbReference>
<feature type="active site" description="Proton donor" evidence="7">
    <location>
        <position position="164"/>
    </location>
</feature>
<comment type="pathway">
    <text evidence="7">Quinol/quinone metabolism; menaquinone biosynthesis.</text>
</comment>
<dbReference type="InterPro" id="IPR013342">
    <property type="entry name" value="Mandelate_racemase_C"/>
</dbReference>
<name>A0A4S4C347_9BACI</name>
<dbReference type="SFLD" id="SFLDS00001">
    <property type="entry name" value="Enolase"/>
    <property type="match status" value="1"/>
</dbReference>
<dbReference type="Gene3D" id="3.20.20.120">
    <property type="entry name" value="Enolase-like C-terminal domain"/>
    <property type="match status" value="1"/>
</dbReference>
<accession>A0A4S4C347</accession>
<dbReference type="AlphaFoldDB" id="A0A4S4C347"/>
<evidence type="ECO:0000256" key="4">
    <source>
        <dbReference type="ARBA" id="ARBA00022842"/>
    </source>
</evidence>
<feature type="active site" description="Proton acceptor" evidence="7">
    <location>
        <position position="263"/>
    </location>
</feature>
<evidence type="ECO:0000256" key="7">
    <source>
        <dbReference type="HAMAP-Rule" id="MF_01933"/>
    </source>
</evidence>
<comment type="pathway">
    <text evidence="7">Quinol/quinone metabolism; 1,4-dihydroxy-2-naphthoate biosynthesis; 1,4-dihydroxy-2-naphthoate from chorismate: step 4/7.</text>
</comment>
<dbReference type="GO" id="GO:0016854">
    <property type="term" value="F:racemase and epimerase activity"/>
    <property type="evidence" value="ECO:0007669"/>
    <property type="project" value="UniProtKB-ARBA"/>
</dbReference>
<organism evidence="9 10">
    <name type="scientific">Metabacillus sediminilitoris</name>
    <dbReference type="NCBI Taxonomy" id="2567941"/>
    <lineage>
        <taxon>Bacteria</taxon>
        <taxon>Bacillati</taxon>
        <taxon>Bacillota</taxon>
        <taxon>Bacilli</taxon>
        <taxon>Bacillales</taxon>
        <taxon>Bacillaceae</taxon>
        <taxon>Metabacillus</taxon>
    </lineage>
</organism>
<evidence type="ECO:0000313" key="9">
    <source>
        <dbReference type="EMBL" id="THF82068.1"/>
    </source>
</evidence>
<evidence type="ECO:0000259" key="8">
    <source>
        <dbReference type="SMART" id="SM00922"/>
    </source>
</evidence>
<dbReference type="InterPro" id="IPR029065">
    <property type="entry name" value="Enolase_C-like"/>
</dbReference>
<dbReference type="UniPathway" id="UPA01057">
    <property type="reaction ID" value="UER00165"/>
</dbReference>
<dbReference type="EMBL" id="SSNT01000003">
    <property type="protein sequence ID" value="THF82068.1"/>
    <property type="molecule type" value="Genomic_DNA"/>
</dbReference>
<comment type="function">
    <text evidence="7">Converts 2-succinyl-6-hydroxy-2,4-cyclohexadiene-1-carboxylate (SHCHC) to 2-succinylbenzoate (OSB).</text>
</comment>
<dbReference type="SMART" id="SM00922">
    <property type="entry name" value="MR_MLE"/>
    <property type="match status" value="1"/>
</dbReference>
<dbReference type="InterPro" id="IPR029017">
    <property type="entry name" value="Enolase-like_N"/>
</dbReference>
<evidence type="ECO:0000256" key="6">
    <source>
        <dbReference type="ARBA" id="ARBA00029491"/>
    </source>
</evidence>
<sequence length="367" mass="41037">MIKIKKVTLHHITQTIKEPFTSSIGHVTERDSILVEVTDLDGVTGWGEVVAFSTPWYTEETITTAFHLLKDLLIPLVKKETINHPNHLQHIFKNIKRNNMAKAALEGGIWDVFARKQELSLSHALGGVKTEIESGVVIGISTISKMTEQISQYLDNGYKRFKVKISPKQDIELIKIIRNQFPDLPLMADANSSYSLNDIDRLKELDQYHLMMIEQPFASDDIIDHAKLQHELNTPICLDESIVSCEDARKAIELGSCKVINIKPGRVGGLTESKKIHDLCQKHNIPVWCGGMIETGISRAHNIAIASLSNFSIPGDISSSSRYWEEDIVYPEIKAVDGKIAVPTGLGIGFEVQNDVIVKYRNSVTVF</sequence>
<feature type="binding site" evidence="7">
    <location>
        <position position="189"/>
    </location>
    <ligand>
        <name>Mg(2+)</name>
        <dbReference type="ChEBI" id="CHEBI:18420"/>
    </ligand>
</feature>
<comment type="similarity">
    <text evidence="7">Belongs to the mandelate racemase/muconate lactonizing enzyme family. MenC type 2 subfamily.</text>
</comment>
<gene>
    <name evidence="7 9" type="primary">menC</name>
    <name evidence="9" type="ORF">E6W99_05320</name>
</gene>
<dbReference type="RefSeq" id="WP_136352153.1">
    <property type="nucleotide sequence ID" value="NZ_CP046266.1"/>
</dbReference>
<evidence type="ECO:0000256" key="5">
    <source>
        <dbReference type="ARBA" id="ARBA00023239"/>
    </source>
</evidence>
<dbReference type="Pfam" id="PF02746">
    <property type="entry name" value="MR_MLE_N"/>
    <property type="match status" value="1"/>
</dbReference>
<comment type="catalytic activity">
    <reaction evidence="7">
        <text>(1R,6R)-6-hydroxy-2-succinyl-cyclohexa-2,4-diene-1-carboxylate = 2-succinylbenzoate + H2O</text>
        <dbReference type="Rhea" id="RHEA:10196"/>
        <dbReference type="ChEBI" id="CHEBI:15377"/>
        <dbReference type="ChEBI" id="CHEBI:18325"/>
        <dbReference type="ChEBI" id="CHEBI:58689"/>
        <dbReference type="EC" id="4.2.1.113"/>
    </reaction>
</comment>
<reference evidence="9 10" key="1">
    <citation type="submission" date="2019-04" db="EMBL/GenBank/DDBJ databases">
        <title>Bacillus sediminilitoris sp. nov., isolated from a tidal flat sediment on the East China Sea.</title>
        <authorList>
            <person name="Wei Y."/>
            <person name="Mao H."/>
            <person name="Fang J."/>
        </authorList>
    </citation>
    <scope>NUCLEOTIDE SEQUENCE [LARGE SCALE GENOMIC DNA]</scope>
    <source>
        <strain evidence="9 10">DSL-17</strain>
    </source>
</reference>
<dbReference type="UniPathway" id="UPA00079"/>
<dbReference type="CDD" id="cd03317">
    <property type="entry name" value="NAAAR"/>
    <property type="match status" value="1"/>
</dbReference>
<feature type="domain" description="Mandelate racemase/muconate lactonizing enzyme C-terminal" evidence="8">
    <location>
        <begin position="143"/>
        <end position="235"/>
    </location>
</feature>
<keyword evidence="10" id="KW-1185">Reference proteome</keyword>
<dbReference type="InterPro" id="IPR036849">
    <property type="entry name" value="Enolase-like_C_sf"/>
</dbReference>
<keyword evidence="2 7" id="KW-0474">Menaquinone biosynthesis</keyword>
<comment type="caution">
    <text evidence="9">The sequence shown here is derived from an EMBL/GenBank/DDBJ whole genome shotgun (WGS) entry which is preliminary data.</text>
</comment>
<keyword evidence="3 7" id="KW-0479">Metal-binding</keyword>
<dbReference type="SUPFAM" id="SSF51604">
    <property type="entry name" value="Enolase C-terminal domain-like"/>
    <property type="match status" value="1"/>
</dbReference>
<dbReference type="OrthoDB" id="9774531at2"/>
<dbReference type="Gene3D" id="3.30.390.10">
    <property type="entry name" value="Enolase-like, N-terminal domain"/>
    <property type="match status" value="1"/>
</dbReference>
<dbReference type="SFLD" id="SFLDG00180">
    <property type="entry name" value="muconate_cycloisomerase"/>
    <property type="match status" value="1"/>
</dbReference>
<dbReference type="PANTHER" id="PTHR48073">
    <property type="entry name" value="O-SUCCINYLBENZOATE SYNTHASE-RELATED"/>
    <property type="match status" value="1"/>
</dbReference>
<dbReference type="EC" id="4.2.1.113" evidence="6 7"/>
<protein>
    <recommendedName>
        <fullName evidence="6 7">o-succinylbenzoate synthase</fullName>
        <shortName evidence="7">OSB synthase</shortName>
        <shortName evidence="7">OSBS</shortName>
        <ecNumber evidence="6 7">4.2.1.113</ecNumber>
    </recommendedName>
    <alternativeName>
        <fullName evidence="7">4-(2'-carboxyphenyl)-4-oxybutyric acid synthase</fullName>
    </alternativeName>
    <alternativeName>
        <fullName evidence="7">o-succinylbenzoic acid synthase</fullName>
    </alternativeName>
</protein>
<dbReference type="GO" id="GO:0000287">
    <property type="term" value="F:magnesium ion binding"/>
    <property type="evidence" value="ECO:0007669"/>
    <property type="project" value="UniProtKB-UniRule"/>
</dbReference>
<proteinExistence type="inferred from homology"/>
<dbReference type="InterPro" id="IPR010197">
    <property type="entry name" value="OSBS/NAAAR"/>
</dbReference>
<dbReference type="InterPro" id="IPR013341">
    <property type="entry name" value="Mandelate_racemase_N_dom"/>
</dbReference>
<keyword evidence="4 7" id="KW-0460">Magnesium</keyword>
<dbReference type="GO" id="GO:0009234">
    <property type="term" value="P:menaquinone biosynthetic process"/>
    <property type="evidence" value="ECO:0007669"/>
    <property type="project" value="UniProtKB-UniRule"/>
</dbReference>
<dbReference type="Pfam" id="PF13378">
    <property type="entry name" value="MR_MLE_C"/>
    <property type="match status" value="1"/>
</dbReference>
<dbReference type="InterPro" id="IPR047585">
    <property type="entry name" value="MenC"/>
</dbReference>
<evidence type="ECO:0000256" key="1">
    <source>
        <dbReference type="ARBA" id="ARBA00001968"/>
    </source>
</evidence>
<keyword evidence="5 7" id="KW-0456">Lyase</keyword>
<evidence type="ECO:0000256" key="2">
    <source>
        <dbReference type="ARBA" id="ARBA00022428"/>
    </source>
</evidence>
<dbReference type="SUPFAM" id="SSF54826">
    <property type="entry name" value="Enolase N-terminal domain-like"/>
    <property type="match status" value="1"/>
</dbReference>
<evidence type="ECO:0000313" key="10">
    <source>
        <dbReference type="Proteomes" id="UP000310334"/>
    </source>
</evidence>
<dbReference type="SFLD" id="SFLDF00009">
    <property type="entry name" value="o-succinylbenzoate_synthase"/>
    <property type="match status" value="1"/>
</dbReference>
<dbReference type="NCBIfam" id="TIGR01928">
    <property type="entry name" value="menC_lowGC_arch"/>
    <property type="match status" value="1"/>
</dbReference>
<feature type="binding site" evidence="7">
    <location>
        <position position="214"/>
    </location>
    <ligand>
        <name>Mg(2+)</name>
        <dbReference type="ChEBI" id="CHEBI:18420"/>
    </ligand>
</feature>
<dbReference type="Proteomes" id="UP000310334">
    <property type="component" value="Unassembled WGS sequence"/>
</dbReference>
<feature type="binding site" evidence="7">
    <location>
        <position position="239"/>
    </location>
    <ligand>
        <name>Mg(2+)</name>
        <dbReference type="ChEBI" id="CHEBI:18420"/>
    </ligand>
</feature>
<evidence type="ECO:0000256" key="3">
    <source>
        <dbReference type="ARBA" id="ARBA00022723"/>
    </source>
</evidence>